<proteinExistence type="predicted"/>
<dbReference type="RefSeq" id="WP_380759000.1">
    <property type="nucleotide sequence ID" value="NZ_JBHSRF010000056.1"/>
</dbReference>
<dbReference type="Proteomes" id="UP001596137">
    <property type="component" value="Unassembled WGS sequence"/>
</dbReference>
<comment type="caution">
    <text evidence="3">The sequence shown here is derived from an EMBL/GenBank/DDBJ whole genome shotgun (WGS) entry which is preliminary data.</text>
</comment>
<organism evidence="3 4">
    <name type="scientific">Sphaerisporangium aureirubrum</name>
    <dbReference type="NCBI Taxonomy" id="1544736"/>
    <lineage>
        <taxon>Bacteria</taxon>
        <taxon>Bacillati</taxon>
        <taxon>Actinomycetota</taxon>
        <taxon>Actinomycetes</taxon>
        <taxon>Streptosporangiales</taxon>
        <taxon>Streptosporangiaceae</taxon>
        <taxon>Sphaerisporangium</taxon>
    </lineage>
</organism>
<protein>
    <submittedName>
        <fullName evidence="3">Uncharacterized protein</fullName>
    </submittedName>
</protein>
<dbReference type="EMBL" id="JBHSRF010000056">
    <property type="protein sequence ID" value="MFC6085160.1"/>
    <property type="molecule type" value="Genomic_DNA"/>
</dbReference>
<feature type="region of interest" description="Disordered" evidence="1">
    <location>
        <begin position="167"/>
        <end position="257"/>
    </location>
</feature>
<feature type="transmembrane region" description="Helical" evidence="2">
    <location>
        <begin position="134"/>
        <end position="155"/>
    </location>
</feature>
<feature type="transmembrane region" description="Helical" evidence="2">
    <location>
        <begin position="12"/>
        <end position="31"/>
    </location>
</feature>
<keyword evidence="2" id="KW-1133">Transmembrane helix</keyword>
<keyword evidence="4" id="KW-1185">Reference proteome</keyword>
<evidence type="ECO:0000313" key="3">
    <source>
        <dbReference type="EMBL" id="MFC6085160.1"/>
    </source>
</evidence>
<accession>A0ABW1NQP5</accession>
<keyword evidence="2" id="KW-0472">Membrane</keyword>
<evidence type="ECO:0000313" key="4">
    <source>
        <dbReference type="Proteomes" id="UP001596137"/>
    </source>
</evidence>
<feature type="compositionally biased region" description="Low complexity" evidence="1">
    <location>
        <begin position="220"/>
        <end position="239"/>
    </location>
</feature>
<evidence type="ECO:0000256" key="1">
    <source>
        <dbReference type="SAM" id="MobiDB-lite"/>
    </source>
</evidence>
<evidence type="ECO:0000256" key="2">
    <source>
        <dbReference type="SAM" id="Phobius"/>
    </source>
</evidence>
<gene>
    <name evidence="3" type="ORF">ACFP1K_28625</name>
</gene>
<sequence>MGGKDGLDISAPQVVGGALAAATAAVGASFLGVTGTVIGAALASVATTVGNSVYTHYIERGHRRLREHGLITGEQDDVPVTSEGEEGLARAAHATVREQGPAERPRTLDDAVPLDPATAEVPHLTHKPSPRRTWAAMAVATAAIFALSMGGILAFELVSGRPLAATVHGRDGSGTTLGGTVRDAATPVPSPTVNETSGEQGGAGTPEPSASVPADRQETDPAPADSGAPSAPASPDGSGAETGQPQDDPGVVGPDGE</sequence>
<reference evidence="4" key="1">
    <citation type="journal article" date="2019" name="Int. J. Syst. Evol. Microbiol.">
        <title>The Global Catalogue of Microorganisms (GCM) 10K type strain sequencing project: providing services to taxonomists for standard genome sequencing and annotation.</title>
        <authorList>
            <consortium name="The Broad Institute Genomics Platform"/>
            <consortium name="The Broad Institute Genome Sequencing Center for Infectious Disease"/>
            <person name="Wu L."/>
            <person name="Ma J."/>
        </authorList>
    </citation>
    <scope>NUCLEOTIDE SEQUENCE [LARGE SCALE GENOMIC DNA]</scope>
    <source>
        <strain evidence="4">JCM 30346</strain>
    </source>
</reference>
<name>A0ABW1NQP5_9ACTN</name>
<keyword evidence="2" id="KW-0812">Transmembrane</keyword>